<protein>
    <submittedName>
        <fullName evidence="3">Uncharacterized protein</fullName>
    </submittedName>
</protein>
<keyword evidence="1" id="KW-0540">Nuclease</keyword>
<keyword evidence="2" id="KW-0378">Hydrolase</keyword>
<dbReference type="Proteomes" id="UP000551616">
    <property type="component" value="Unassembled WGS sequence"/>
</dbReference>
<gene>
    <name evidence="3" type="ORF">HOV93_40630</name>
</gene>
<organism evidence="3 4">
    <name type="scientific">Bremerella alba</name>
    <dbReference type="NCBI Taxonomy" id="980252"/>
    <lineage>
        <taxon>Bacteria</taxon>
        <taxon>Pseudomonadati</taxon>
        <taxon>Planctomycetota</taxon>
        <taxon>Planctomycetia</taxon>
        <taxon>Pirellulales</taxon>
        <taxon>Pirellulaceae</taxon>
        <taxon>Bremerella</taxon>
    </lineage>
</organism>
<dbReference type="RefSeq" id="WP_207398263.1">
    <property type="nucleotide sequence ID" value="NZ_JABRWO010000012.1"/>
</dbReference>
<dbReference type="AlphaFoldDB" id="A0A7V9A8V4"/>
<dbReference type="GO" id="GO:0003723">
    <property type="term" value="F:RNA binding"/>
    <property type="evidence" value="ECO:0007669"/>
    <property type="project" value="InterPro"/>
</dbReference>
<evidence type="ECO:0000313" key="4">
    <source>
        <dbReference type="Proteomes" id="UP000551616"/>
    </source>
</evidence>
<accession>A0A7V9A8V4</accession>
<dbReference type="GO" id="GO:0004540">
    <property type="term" value="F:RNA nuclease activity"/>
    <property type="evidence" value="ECO:0007669"/>
    <property type="project" value="InterPro"/>
</dbReference>
<dbReference type="GO" id="GO:0016787">
    <property type="term" value="F:hydrolase activity"/>
    <property type="evidence" value="ECO:0007669"/>
    <property type="project" value="UniProtKB-KW"/>
</dbReference>
<name>A0A7V9A8V4_9BACT</name>
<dbReference type="InterPro" id="IPR016191">
    <property type="entry name" value="Ribonuclease/ribotoxin"/>
</dbReference>
<proteinExistence type="predicted"/>
<comment type="caution">
    <text evidence="3">The sequence shown here is derived from an EMBL/GenBank/DDBJ whole genome shotgun (WGS) entry which is preliminary data.</text>
</comment>
<evidence type="ECO:0000313" key="3">
    <source>
        <dbReference type="EMBL" id="MBA2116870.1"/>
    </source>
</evidence>
<evidence type="ECO:0000256" key="1">
    <source>
        <dbReference type="ARBA" id="ARBA00022722"/>
    </source>
</evidence>
<keyword evidence="4" id="KW-1185">Reference proteome</keyword>
<sequence>MSGMIAKSQVPVARRSQLPADVQMGIVQLKNLVSSGRGKTFGNIKDNKRLTGQPLPKLDQGCVYIEGDVGQGRVDRGKRRLVFEIVESTRQVREIYFSDEHYLKGSFVRVSG</sequence>
<dbReference type="Gene3D" id="3.10.450.30">
    <property type="entry name" value="Microbial ribonucleases"/>
    <property type="match status" value="1"/>
</dbReference>
<reference evidence="3 4" key="1">
    <citation type="submission" date="2020-05" db="EMBL/GenBank/DDBJ databases">
        <title>Bremerella alba sp. nov., a novel planctomycete isolated from the surface of the macroalga Fucus spiralis.</title>
        <authorList>
            <person name="Godinho O."/>
            <person name="Botelho R."/>
            <person name="Albuquerque L."/>
            <person name="Wiegand S."/>
            <person name="Da Costa M.S."/>
            <person name="Lobo-Da-Cunha A."/>
            <person name="Jogler C."/>
            <person name="Lage O.M."/>
        </authorList>
    </citation>
    <scope>NUCLEOTIDE SEQUENCE [LARGE SCALE GENOMIC DNA]</scope>
    <source>
        <strain evidence="3 4">FF15</strain>
    </source>
</reference>
<evidence type="ECO:0000256" key="2">
    <source>
        <dbReference type="ARBA" id="ARBA00022801"/>
    </source>
</evidence>
<dbReference type="EMBL" id="JABRWO010000012">
    <property type="protein sequence ID" value="MBA2116870.1"/>
    <property type="molecule type" value="Genomic_DNA"/>
</dbReference>
<dbReference type="SUPFAM" id="SSF53933">
    <property type="entry name" value="Microbial ribonucleases"/>
    <property type="match status" value="1"/>
</dbReference>